<sequence length="362" mass="39277">MSITMPLSSSPPTTPLSPRCEEISHVSYTNFALSLFILLGILVSYLPQHIRIIRRRSSYGLSPWFVLLGTTSGTCAFANILVLPKSRLDVGCCRDVDGFACLAGLLGIAQVGVQWSCFTLILLLFLIFFPREDTTITAIPSHPSSPTRTTAALAQTLPSTNDTTTVFPPPESNIHHHNDHVNDATTRHPNGKPKSLLSSSESATHTHLPPTYRLALAVTGISILHAVLTMIVSGLVLILSPQNAQPLANILGLSSTLLASIQYFPQIHTTWMLGTVGSLSIPMMCIQTPGSFVWAGSLAARFGIEGWSTWGVYLVTGCLQGTLLVMGIIFEYRNWKNRKLVEEAEGVGQQDSEETPLLGTRD</sequence>
<feature type="transmembrane region" description="Helical" evidence="6">
    <location>
        <begin position="214"/>
        <end position="240"/>
    </location>
</feature>
<feature type="transmembrane region" description="Helical" evidence="6">
    <location>
        <begin position="271"/>
        <end position="290"/>
    </location>
</feature>
<keyword evidence="3 6" id="KW-1133">Transmembrane helix</keyword>
<name>A0A0D1Y0Q1_EXOME</name>
<proteinExistence type="predicted"/>
<feature type="compositionally biased region" description="Polar residues" evidence="5">
    <location>
        <begin position="196"/>
        <end position="205"/>
    </location>
</feature>
<dbReference type="RefSeq" id="XP_016225635.1">
    <property type="nucleotide sequence ID" value="XM_016369847.1"/>
</dbReference>
<dbReference type="InterPro" id="IPR006603">
    <property type="entry name" value="PQ-loop_rpt"/>
</dbReference>
<feature type="compositionally biased region" description="Basic and acidic residues" evidence="5">
    <location>
        <begin position="173"/>
        <end position="186"/>
    </location>
</feature>
<accession>A0A0D1Y0Q1</accession>
<evidence type="ECO:0000256" key="3">
    <source>
        <dbReference type="ARBA" id="ARBA00022989"/>
    </source>
</evidence>
<keyword evidence="4 6" id="KW-0472">Membrane</keyword>
<feature type="region of interest" description="Disordered" evidence="5">
    <location>
        <begin position="343"/>
        <end position="362"/>
    </location>
</feature>
<evidence type="ECO:0000256" key="4">
    <source>
        <dbReference type="ARBA" id="ARBA00023136"/>
    </source>
</evidence>
<dbReference type="VEuPathDB" id="FungiDB:PV10_05218"/>
<evidence type="ECO:0000256" key="1">
    <source>
        <dbReference type="ARBA" id="ARBA00004141"/>
    </source>
</evidence>
<dbReference type="AlphaFoldDB" id="A0A0D1Y0Q1"/>
<dbReference type="OMA" id="FVIYFPR"/>
<reference evidence="7 8" key="1">
    <citation type="submission" date="2015-01" db="EMBL/GenBank/DDBJ databases">
        <title>The Genome Sequence of Exophiala mesophila CBS40295.</title>
        <authorList>
            <consortium name="The Broad Institute Genomics Platform"/>
            <person name="Cuomo C."/>
            <person name="de Hoog S."/>
            <person name="Gorbushina A."/>
            <person name="Stielow B."/>
            <person name="Teixiera M."/>
            <person name="Abouelleil A."/>
            <person name="Chapman S.B."/>
            <person name="Priest M."/>
            <person name="Young S.K."/>
            <person name="Wortman J."/>
            <person name="Nusbaum C."/>
            <person name="Birren B."/>
        </authorList>
    </citation>
    <scope>NUCLEOTIDE SEQUENCE [LARGE SCALE GENOMIC DNA]</scope>
    <source>
        <strain evidence="7 8">CBS 40295</strain>
    </source>
</reference>
<evidence type="ECO:0000313" key="8">
    <source>
        <dbReference type="Proteomes" id="UP000054302"/>
    </source>
</evidence>
<dbReference type="OrthoDB" id="19344at2759"/>
<feature type="transmembrane region" description="Helical" evidence="6">
    <location>
        <begin position="246"/>
        <end position="264"/>
    </location>
</feature>
<dbReference type="Pfam" id="PF04193">
    <property type="entry name" value="PQ-loop"/>
    <property type="match status" value="2"/>
</dbReference>
<feature type="transmembrane region" description="Helical" evidence="6">
    <location>
        <begin position="59"/>
        <end position="82"/>
    </location>
</feature>
<dbReference type="InterPro" id="IPR051415">
    <property type="entry name" value="LAAT-1"/>
</dbReference>
<keyword evidence="2 6" id="KW-0812">Transmembrane</keyword>
<organism evidence="7 8">
    <name type="scientific">Exophiala mesophila</name>
    <name type="common">Black yeast-like fungus</name>
    <dbReference type="NCBI Taxonomy" id="212818"/>
    <lineage>
        <taxon>Eukaryota</taxon>
        <taxon>Fungi</taxon>
        <taxon>Dikarya</taxon>
        <taxon>Ascomycota</taxon>
        <taxon>Pezizomycotina</taxon>
        <taxon>Eurotiomycetes</taxon>
        <taxon>Chaetothyriomycetidae</taxon>
        <taxon>Chaetothyriales</taxon>
        <taxon>Herpotrichiellaceae</taxon>
        <taxon>Exophiala</taxon>
    </lineage>
</organism>
<evidence type="ECO:0000256" key="5">
    <source>
        <dbReference type="SAM" id="MobiDB-lite"/>
    </source>
</evidence>
<feature type="transmembrane region" description="Helical" evidence="6">
    <location>
        <begin position="310"/>
        <end position="330"/>
    </location>
</feature>
<feature type="transmembrane region" description="Helical" evidence="6">
    <location>
        <begin position="102"/>
        <end position="129"/>
    </location>
</feature>
<dbReference type="GO" id="GO:0016020">
    <property type="term" value="C:membrane"/>
    <property type="evidence" value="ECO:0007669"/>
    <property type="project" value="UniProtKB-SubCell"/>
</dbReference>
<gene>
    <name evidence="7" type="ORF">PV10_05218</name>
</gene>
<evidence type="ECO:0000313" key="7">
    <source>
        <dbReference type="EMBL" id="KIV94061.1"/>
    </source>
</evidence>
<dbReference type="PANTHER" id="PTHR16201:SF11">
    <property type="entry name" value="PQ-LOOP REPEAT-CONTAINING PROTEIN"/>
    <property type="match status" value="1"/>
</dbReference>
<dbReference type="Gene3D" id="1.20.1280.290">
    <property type="match status" value="2"/>
</dbReference>
<dbReference type="HOGENOM" id="CLU_033734_1_0_1"/>
<dbReference type="EMBL" id="KN847522">
    <property type="protein sequence ID" value="KIV94061.1"/>
    <property type="molecule type" value="Genomic_DNA"/>
</dbReference>
<protein>
    <recommendedName>
        <fullName evidence="9">PQ loop repeat protein</fullName>
    </recommendedName>
</protein>
<dbReference type="PANTHER" id="PTHR16201">
    <property type="entry name" value="SEVEN TRANSMEMBRANE PROTEIN 1-RELATED"/>
    <property type="match status" value="1"/>
</dbReference>
<evidence type="ECO:0000256" key="2">
    <source>
        <dbReference type="ARBA" id="ARBA00022692"/>
    </source>
</evidence>
<dbReference type="Proteomes" id="UP000054302">
    <property type="component" value="Unassembled WGS sequence"/>
</dbReference>
<comment type="subcellular location">
    <subcellularLocation>
        <location evidence="1">Membrane</location>
        <topology evidence="1">Multi-pass membrane protein</topology>
    </subcellularLocation>
</comment>
<feature type="region of interest" description="Disordered" evidence="5">
    <location>
        <begin position="171"/>
        <end position="206"/>
    </location>
</feature>
<feature type="transmembrane region" description="Helical" evidence="6">
    <location>
        <begin position="28"/>
        <end position="47"/>
    </location>
</feature>
<dbReference type="SMART" id="SM00679">
    <property type="entry name" value="CTNS"/>
    <property type="match status" value="2"/>
</dbReference>
<keyword evidence="8" id="KW-1185">Reference proteome</keyword>
<evidence type="ECO:0000256" key="6">
    <source>
        <dbReference type="SAM" id="Phobius"/>
    </source>
</evidence>
<dbReference type="GeneID" id="27323063"/>
<evidence type="ECO:0008006" key="9">
    <source>
        <dbReference type="Google" id="ProtNLM"/>
    </source>
</evidence>